<evidence type="ECO:0000313" key="3">
    <source>
        <dbReference type="EMBL" id="KAF2678796.1"/>
    </source>
</evidence>
<evidence type="ECO:0000313" key="4">
    <source>
        <dbReference type="Proteomes" id="UP000799291"/>
    </source>
</evidence>
<protein>
    <recommendedName>
        <fullName evidence="5">Tat pathway signal sequence</fullName>
    </recommendedName>
</protein>
<reference evidence="3" key="1">
    <citation type="journal article" date="2020" name="Stud. Mycol.">
        <title>101 Dothideomycetes genomes: a test case for predicting lifestyles and emergence of pathogens.</title>
        <authorList>
            <person name="Haridas S."/>
            <person name="Albert R."/>
            <person name="Binder M."/>
            <person name="Bloem J."/>
            <person name="Labutti K."/>
            <person name="Salamov A."/>
            <person name="Andreopoulos B."/>
            <person name="Baker S."/>
            <person name="Barry K."/>
            <person name="Bills G."/>
            <person name="Bluhm B."/>
            <person name="Cannon C."/>
            <person name="Castanera R."/>
            <person name="Culley D."/>
            <person name="Daum C."/>
            <person name="Ezra D."/>
            <person name="Gonzalez J."/>
            <person name="Henrissat B."/>
            <person name="Kuo A."/>
            <person name="Liang C."/>
            <person name="Lipzen A."/>
            <person name="Lutzoni F."/>
            <person name="Magnuson J."/>
            <person name="Mondo S."/>
            <person name="Nolan M."/>
            <person name="Ohm R."/>
            <person name="Pangilinan J."/>
            <person name="Park H.-J."/>
            <person name="Ramirez L."/>
            <person name="Alfaro M."/>
            <person name="Sun H."/>
            <person name="Tritt A."/>
            <person name="Yoshinaga Y."/>
            <person name="Zwiers L.-H."/>
            <person name="Turgeon B."/>
            <person name="Goodwin S."/>
            <person name="Spatafora J."/>
            <person name="Crous P."/>
            <person name="Grigoriev I."/>
        </authorList>
    </citation>
    <scope>NUCLEOTIDE SEQUENCE</scope>
    <source>
        <strain evidence="3">CBS 122367</strain>
    </source>
</reference>
<evidence type="ECO:0008006" key="5">
    <source>
        <dbReference type="Google" id="ProtNLM"/>
    </source>
</evidence>
<organism evidence="3 4">
    <name type="scientific">Lentithecium fluviatile CBS 122367</name>
    <dbReference type="NCBI Taxonomy" id="1168545"/>
    <lineage>
        <taxon>Eukaryota</taxon>
        <taxon>Fungi</taxon>
        <taxon>Dikarya</taxon>
        <taxon>Ascomycota</taxon>
        <taxon>Pezizomycotina</taxon>
        <taxon>Dothideomycetes</taxon>
        <taxon>Pleosporomycetidae</taxon>
        <taxon>Pleosporales</taxon>
        <taxon>Massarineae</taxon>
        <taxon>Lentitheciaceae</taxon>
        <taxon>Lentithecium</taxon>
    </lineage>
</organism>
<keyword evidence="4" id="KW-1185">Reference proteome</keyword>
<dbReference type="PANTHER" id="PTHR33365">
    <property type="entry name" value="YALI0B05434P"/>
    <property type="match status" value="1"/>
</dbReference>
<dbReference type="GO" id="GO:0043386">
    <property type="term" value="P:mycotoxin biosynthetic process"/>
    <property type="evidence" value="ECO:0007669"/>
    <property type="project" value="InterPro"/>
</dbReference>
<evidence type="ECO:0000256" key="1">
    <source>
        <dbReference type="ARBA" id="ARBA00035112"/>
    </source>
</evidence>
<dbReference type="OrthoDB" id="3687641at2759"/>
<accession>A0A6G1IKN1</accession>
<sequence>MDQKRPLLEDDDDFVYYTPGTQRRNRIIIALLAVYSMLVSVALIGALLLRIPPTKGDSLPLPPSIIQKELAHELQPVHAHPGSILSSHPSPEHDEAWSGLLRPLFVNVSATELMRVNVDPTKQLRLFEGGYIASLETYHHLHCIRRLKWHLYESYYFANITEGARKLEMNHMNHCIESLRLATMCHADTSLYTLKWRGEGKRPEPINHGQRKCTIWNQIEEWAMLRAVSNSPKLVNPDKLKVSGARAEEAGMLSY</sequence>
<name>A0A6G1IKN1_9PLEO</name>
<evidence type="ECO:0000256" key="2">
    <source>
        <dbReference type="SAM" id="Phobius"/>
    </source>
</evidence>
<dbReference type="PANTHER" id="PTHR33365:SF12">
    <property type="entry name" value="TAT PATHWAY SIGNAL SEQUENCE"/>
    <property type="match status" value="1"/>
</dbReference>
<keyword evidence="2" id="KW-0812">Transmembrane</keyword>
<proteinExistence type="inferred from homology"/>
<dbReference type="Proteomes" id="UP000799291">
    <property type="component" value="Unassembled WGS sequence"/>
</dbReference>
<feature type="transmembrane region" description="Helical" evidence="2">
    <location>
        <begin position="27"/>
        <end position="49"/>
    </location>
</feature>
<gene>
    <name evidence="3" type="ORF">K458DRAFT_491039</name>
</gene>
<dbReference type="EMBL" id="MU005609">
    <property type="protein sequence ID" value="KAF2678796.1"/>
    <property type="molecule type" value="Genomic_DNA"/>
</dbReference>
<dbReference type="AlphaFoldDB" id="A0A6G1IKN1"/>
<dbReference type="InterPro" id="IPR021765">
    <property type="entry name" value="UstYa-like"/>
</dbReference>
<dbReference type="Pfam" id="PF11807">
    <property type="entry name" value="UstYa"/>
    <property type="match status" value="1"/>
</dbReference>
<keyword evidence="2" id="KW-1133">Transmembrane helix</keyword>
<comment type="similarity">
    <text evidence="1">Belongs to the ustYa family.</text>
</comment>
<keyword evidence="2" id="KW-0472">Membrane</keyword>